<dbReference type="Gene3D" id="3.30.70.1230">
    <property type="entry name" value="Nucleotide cyclase"/>
    <property type="match status" value="1"/>
</dbReference>
<dbReference type="PANTHER" id="PTHR43081:SF1">
    <property type="entry name" value="ADENYLATE CYCLASE, TERMINAL-DIFFERENTIATION SPECIFIC"/>
    <property type="match status" value="1"/>
</dbReference>
<feature type="domain" description="Guanylate cyclase" evidence="2">
    <location>
        <begin position="7"/>
        <end position="129"/>
    </location>
</feature>
<organism evidence="3 4">
    <name type="scientific">Floridaenema aerugineum BLCC-F46</name>
    <dbReference type="NCBI Taxonomy" id="3153654"/>
    <lineage>
        <taxon>Bacteria</taxon>
        <taxon>Bacillati</taxon>
        <taxon>Cyanobacteriota</taxon>
        <taxon>Cyanophyceae</taxon>
        <taxon>Oscillatoriophycideae</taxon>
        <taxon>Aerosakkonematales</taxon>
        <taxon>Aerosakkonemataceae</taxon>
        <taxon>Floridanema</taxon>
        <taxon>Floridanema aerugineum</taxon>
    </lineage>
</organism>
<keyword evidence="4" id="KW-1185">Reference proteome</keyword>
<dbReference type="Proteomes" id="UP001576774">
    <property type="component" value="Unassembled WGS sequence"/>
</dbReference>
<comment type="caution">
    <text evidence="3">The sequence shown here is derived from an EMBL/GenBank/DDBJ whole genome shotgun (WGS) entry which is preliminary data.</text>
</comment>
<protein>
    <submittedName>
        <fullName evidence="3">Adenylate/guanylate cyclase domain-containing protein</fullName>
        <ecNumber evidence="3">4.6.1.-</ecNumber>
    </submittedName>
</protein>
<name>A0ABV4XGJ7_9CYAN</name>
<dbReference type="RefSeq" id="WP_413274232.1">
    <property type="nucleotide sequence ID" value="NZ_JBHFNQ010000219.1"/>
</dbReference>
<proteinExistence type="inferred from homology"/>
<keyword evidence="3" id="KW-0456">Lyase</keyword>
<dbReference type="PROSITE" id="PS50125">
    <property type="entry name" value="GUANYLATE_CYCLASE_2"/>
    <property type="match status" value="1"/>
</dbReference>
<comment type="similarity">
    <text evidence="1">Belongs to the adenylyl cyclase class-3 family.</text>
</comment>
<dbReference type="Pfam" id="PF26309">
    <property type="entry name" value="DUF8082"/>
    <property type="match status" value="2"/>
</dbReference>
<dbReference type="EMBL" id="JBHFNQ010000219">
    <property type="protein sequence ID" value="MFB2881248.1"/>
    <property type="molecule type" value="Genomic_DNA"/>
</dbReference>
<dbReference type="SUPFAM" id="SSF55073">
    <property type="entry name" value="Nucleotide cyclase"/>
    <property type="match status" value="1"/>
</dbReference>
<accession>A0ABV4XGJ7</accession>
<dbReference type="Pfam" id="PF00211">
    <property type="entry name" value="Guanylate_cyc"/>
    <property type="match status" value="1"/>
</dbReference>
<reference evidence="3 4" key="1">
    <citation type="submission" date="2024-09" db="EMBL/GenBank/DDBJ databases">
        <title>Floridaenema gen nov. (Aerosakkonemataceae, Aerosakkonematales ord. nov., Cyanobacteria) from benthic tropical and subtropical fresh waters, with the description of four new species.</title>
        <authorList>
            <person name="Moretto J.A."/>
            <person name="Berthold D.E."/>
            <person name="Lefler F.W."/>
            <person name="Huang I.-S."/>
            <person name="Laughinghouse H. IV."/>
        </authorList>
    </citation>
    <scope>NUCLEOTIDE SEQUENCE [LARGE SCALE GENOMIC DNA]</scope>
    <source>
        <strain evidence="3 4">BLCC-F46</strain>
    </source>
</reference>
<gene>
    <name evidence="3" type="ORF">ACE1CC_30725</name>
</gene>
<dbReference type="GO" id="GO:0016829">
    <property type="term" value="F:lyase activity"/>
    <property type="evidence" value="ECO:0007669"/>
    <property type="project" value="UniProtKB-KW"/>
</dbReference>
<evidence type="ECO:0000313" key="3">
    <source>
        <dbReference type="EMBL" id="MFB2881248.1"/>
    </source>
</evidence>
<evidence type="ECO:0000256" key="1">
    <source>
        <dbReference type="ARBA" id="ARBA00005381"/>
    </source>
</evidence>
<dbReference type="InterPro" id="IPR001054">
    <property type="entry name" value="A/G_cyclase"/>
</dbReference>
<dbReference type="SMART" id="SM00044">
    <property type="entry name" value="CYCc"/>
    <property type="match status" value="1"/>
</dbReference>
<evidence type="ECO:0000259" key="2">
    <source>
        <dbReference type="PROSITE" id="PS50125"/>
    </source>
</evidence>
<dbReference type="InterPro" id="IPR029787">
    <property type="entry name" value="Nucleotide_cyclase"/>
</dbReference>
<dbReference type="InterPro" id="IPR050697">
    <property type="entry name" value="Adenylyl/Guanylyl_Cyclase_3/4"/>
</dbReference>
<sequence>MSENVITMVFTDLVSSTAIKLKLPGKDISENNRIYRDTILLPHRHRVESSIAAYGGRKVETIGDAFFLVFANPVEAVQWASIIQISHINEPIPTPLGPLQVTIGMHTGSPLADDERFIGHEVDYAARVAALASAGQILLSEATEVLVRLSRSTNLVTHRHSDRNLKGIGSVPIFEVLYNNKQPQPLKDASPPKEITNIPETAAINQVMVTPNLGSTDTQTPAPKLTISTNVQKQLESILIQRIGPMAKFAIEQALEQVITREDLLKALVIIVPEQLQEQFHQEAKNILELAQDLPVSTQTQATSPVANPQTTVPETIPPATIESSFVEFCQIELAKLIGPMANLIIKQTISSNPKLNQYELVDTLAAKIPNSHESQEFRQIVTSKMNHDPKPDNSEDKSFFLASALHLVSYHT</sequence>
<dbReference type="EC" id="4.6.1.-" evidence="3"/>
<evidence type="ECO:0000313" key="4">
    <source>
        <dbReference type="Proteomes" id="UP001576774"/>
    </source>
</evidence>
<dbReference type="InterPro" id="IPR058395">
    <property type="entry name" value="DUF8082"/>
</dbReference>
<dbReference type="CDD" id="cd07302">
    <property type="entry name" value="CHD"/>
    <property type="match status" value="1"/>
</dbReference>
<dbReference type="PANTHER" id="PTHR43081">
    <property type="entry name" value="ADENYLATE CYCLASE, TERMINAL-DIFFERENTIATION SPECIFIC-RELATED"/>
    <property type="match status" value="1"/>
</dbReference>